<dbReference type="Proteomes" id="UP000317977">
    <property type="component" value="Unassembled WGS sequence"/>
</dbReference>
<evidence type="ECO:0000313" key="3">
    <source>
        <dbReference type="Proteomes" id="UP000317977"/>
    </source>
</evidence>
<comment type="caution">
    <text evidence="2">The sequence shown here is derived from an EMBL/GenBank/DDBJ whole genome shotgun (WGS) entry which is preliminary data.</text>
</comment>
<feature type="region of interest" description="Disordered" evidence="1">
    <location>
        <begin position="1"/>
        <end position="30"/>
    </location>
</feature>
<reference evidence="2 3" key="1">
    <citation type="submission" date="2019-02" db="EMBL/GenBank/DDBJ databases">
        <title>Deep-cultivation of Planctomycetes and their phenomic and genomic characterization uncovers novel biology.</title>
        <authorList>
            <person name="Wiegand S."/>
            <person name="Jogler M."/>
            <person name="Boedeker C."/>
            <person name="Pinto D."/>
            <person name="Vollmers J."/>
            <person name="Rivas-Marin E."/>
            <person name="Kohn T."/>
            <person name="Peeters S.H."/>
            <person name="Heuer A."/>
            <person name="Rast P."/>
            <person name="Oberbeckmann S."/>
            <person name="Bunk B."/>
            <person name="Jeske O."/>
            <person name="Meyerdierks A."/>
            <person name="Storesund J.E."/>
            <person name="Kallscheuer N."/>
            <person name="Luecker S."/>
            <person name="Lage O.M."/>
            <person name="Pohl T."/>
            <person name="Merkel B.J."/>
            <person name="Hornburger P."/>
            <person name="Mueller R.-W."/>
            <person name="Bruemmer F."/>
            <person name="Labrenz M."/>
            <person name="Spormann A.M."/>
            <person name="Op Den Camp H."/>
            <person name="Overmann J."/>
            <person name="Amann R."/>
            <person name="Jetten M.S.M."/>
            <person name="Mascher T."/>
            <person name="Medema M.H."/>
            <person name="Devos D.P."/>
            <person name="Kaster A.-K."/>
            <person name="Ovreas L."/>
            <person name="Rohde M."/>
            <person name="Galperin M.Y."/>
            <person name="Jogler C."/>
        </authorList>
    </citation>
    <scope>NUCLEOTIDE SEQUENCE [LARGE SCALE GENOMIC DNA]</scope>
    <source>
        <strain evidence="2 3">Poly59</strain>
    </source>
</reference>
<keyword evidence="3" id="KW-1185">Reference proteome</keyword>
<protein>
    <recommendedName>
        <fullName evidence="4">DUF1844 domain-containing protein</fullName>
    </recommendedName>
</protein>
<dbReference type="OrthoDB" id="9799618at2"/>
<dbReference type="EMBL" id="SJPX01000001">
    <property type="protein sequence ID" value="TWU57401.1"/>
    <property type="molecule type" value="Genomic_DNA"/>
</dbReference>
<accession>A0A5C6FCU8</accession>
<sequence length="126" mass="13639">MSNDDKSQDDQLSDDQASDDQFSAEEAVAEAMAAADEGAAAMEKMPPASFEMLVSMLFTQGMATLGQVPDPSMEKPPVNKAYAKHYIDTLEMLGEKTKGNLSKEESKMLSEALHALRMAYVTVKAS</sequence>
<feature type="compositionally biased region" description="Low complexity" evidence="1">
    <location>
        <begin position="19"/>
        <end position="30"/>
    </location>
</feature>
<dbReference type="AlphaFoldDB" id="A0A5C6FCU8"/>
<dbReference type="RefSeq" id="WP_146532308.1">
    <property type="nucleotide sequence ID" value="NZ_SJPX01000001.1"/>
</dbReference>
<dbReference type="Pfam" id="PF08899">
    <property type="entry name" value="DUF1844"/>
    <property type="match status" value="1"/>
</dbReference>
<proteinExistence type="predicted"/>
<evidence type="ECO:0000313" key="2">
    <source>
        <dbReference type="EMBL" id="TWU57401.1"/>
    </source>
</evidence>
<dbReference type="InterPro" id="IPR014995">
    <property type="entry name" value="DUF1844"/>
</dbReference>
<organism evidence="2 3">
    <name type="scientific">Rubripirellula reticaptiva</name>
    <dbReference type="NCBI Taxonomy" id="2528013"/>
    <lineage>
        <taxon>Bacteria</taxon>
        <taxon>Pseudomonadati</taxon>
        <taxon>Planctomycetota</taxon>
        <taxon>Planctomycetia</taxon>
        <taxon>Pirellulales</taxon>
        <taxon>Pirellulaceae</taxon>
        <taxon>Rubripirellula</taxon>
    </lineage>
</organism>
<gene>
    <name evidence="2" type="ORF">Poly59_03080</name>
</gene>
<name>A0A5C6FCU8_9BACT</name>
<evidence type="ECO:0000256" key="1">
    <source>
        <dbReference type="SAM" id="MobiDB-lite"/>
    </source>
</evidence>
<evidence type="ECO:0008006" key="4">
    <source>
        <dbReference type="Google" id="ProtNLM"/>
    </source>
</evidence>